<evidence type="ECO:0000259" key="2">
    <source>
        <dbReference type="SMART" id="SM00499"/>
    </source>
</evidence>
<organism evidence="3 4">
    <name type="scientific">Acer yangbiense</name>
    <dbReference type="NCBI Taxonomy" id="1000413"/>
    <lineage>
        <taxon>Eukaryota</taxon>
        <taxon>Viridiplantae</taxon>
        <taxon>Streptophyta</taxon>
        <taxon>Embryophyta</taxon>
        <taxon>Tracheophyta</taxon>
        <taxon>Spermatophyta</taxon>
        <taxon>Magnoliopsida</taxon>
        <taxon>eudicotyledons</taxon>
        <taxon>Gunneridae</taxon>
        <taxon>Pentapetalae</taxon>
        <taxon>rosids</taxon>
        <taxon>malvids</taxon>
        <taxon>Sapindales</taxon>
        <taxon>Sapindaceae</taxon>
        <taxon>Hippocastanoideae</taxon>
        <taxon>Acereae</taxon>
        <taxon>Acer</taxon>
    </lineage>
</organism>
<dbReference type="GO" id="GO:0005504">
    <property type="term" value="F:fatty acid binding"/>
    <property type="evidence" value="ECO:0007669"/>
    <property type="project" value="InterPro"/>
</dbReference>
<gene>
    <name evidence="3" type="ORF">EZV62_008720</name>
</gene>
<dbReference type="CDD" id="cd04660">
    <property type="entry name" value="nsLTP_like"/>
    <property type="match status" value="1"/>
</dbReference>
<reference evidence="4" key="1">
    <citation type="journal article" date="2019" name="Gigascience">
        <title>De novo genome assembly of the endangered Acer yangbiense, a plant species with extremely small populations endemic to Yunnan Province, China.</title>
        <authorList>
            <person name="Yang J."/>
            <person name="Wariss H.M."/>
            <person name="Tao L."/>
            <person name="Zhang R."/>
            <person name="Yun Q."/>
            <person name="Hollingsworth P."/>
            <person name="Dao Z."/>
            <person name="Luo G."/>
            <person name="Guo H."/>
            <person name="Ma Y."/>
            <person name="Sun W."/>
        </authorList>
    </citation>
    <scope>NUCLEOTIDE SEQUENCE [LARGE SCALE GENOMIC DNA]</scope>
    <source>
        <strain evidence="4">cv. Malutang</strain>
    </source>
</reference>
<evidence type="ECO:0000313" key="3">
    <source>
        <dbReference type="EMBL" id="TXG67445.1"/>
    </source>
</evidence>
<dbReference type="Gene3D" id="1.10.110.10">
    <property type="entry name" value="Plant lipid-transfer and hydrophobic proteins"/>
    <property type="match status" value="1"/>
</dbReference>
<dbReference type="EMBL" id="VAHF01000003">
    <property type="protein sequence ID" value="TXG67445.1"/>
    <property type="molecule type" value="Genomic_DNA"/>
</dbReference>
<evidence type="ECO:0000256" key="1">
    <source>
        <dbReference type="SAM" id="Phobius"/>
    </source>
</evidence>
<comment type="caution">
    <text evidence="3">The sequence shown here is derived from an EMBL/GenBank/DDBJ whole genome shotgun (WGS) entry which is preliminary data.</text>
</comment>
<keyword evidence="1" id="KW-0472">Membrane</keyword>
<accession>A0A5C7IEM5</accession>
<dbReference type="InterPro" id="IPR044741">
    <property type="entry name" value="NsLTP-like"/>
</dbReference>
<dbReference type="InterPro" id="IPR036312">
    <property type="entry name" value="Bifun_inhib/LTP/seed_sf"/>
</dbReference>
<keyword evidence="4" id="KW-1185">Reference proteome</keyword>
<protein>
    <recommendedName>
        <fullName evidence="2">Bifunctional inhibitor/plant lipid transfer protein/seed storage helical domain-containing protein</fullName>
    </recommendedName>
</protein>
<sequence length="133" mass="14416">MSSLEDLGFERLLMLLFPLGSERWEENKMAANRVLAMLLVGIWLIALVLVGGKTMAFPICNIDSTEMMNQCLPAVSGKSPKPPSKQCCAVVRKAKLPCLCGYKNVLPALGIQPKLALALPKKCGLATPPECNF</sequence>
<dbReference type="PANTHER" id="PTHR33122">
    <property type="entry name" value="LIPID BINDING PROTEIN-RELATED"/>
    <property type="match status" value="1"/>
</dbReference>
<evidence type="ECO:0000313" key="4">
    <source>
        <dbReference type="Proteomes" id="UP000323000"/>
    </source>
</evidence>
<dbReference type="Proteomes" id="UP000323000">
    <property type="component" value="Chromosome 3"/>
</dbReference>
<dbReference type="AlphaFoldDB" id="A0A5C7IEM5"/>
<keyword evidence="1" id="KW-1133">Transmembrane helix</keyword>
<dbReference type="SUPFAM" id="SSF47699">
    <property type="entry name" value="Bifunctional inhibitor/lipid-transfer protein/seed storage 2S albumin"/>
    <property type="match status" value="1"/>
</dbReference>
<dbReference type="SMART" id="SM00499">
    <property type="entry name" value="AAI"/>
    <property type="match status" value="1"/>
</dbReference>
<keyword evidence="1" id="KW-0812">Transmembrane</keyword>
<dbReference type="OrthoDB" id="656626at2759"/>
<name>A0A5C7IEM5_9ROSI</name>
<dbReference type="GO" id="GO:0009627">
    <property type="term" value="P:systemic acquired resistance"/>
    <property type="evidence" value="ECO:0007669"/>
    <property type="project" value="InterPro"/>
</dbReference>
<dbReference type="PANTHER" id="PTHR33122:SF43">
    <property type="entry name" value="BIFUNCTIONAL INHIBITOR_PLANT LIPID TRANSFER PROTEIN_SEED STORAGE HELICAL DOMAIN-CONTAINING PROTEIN"/>
    <property type="match status" value="1"/>
</dbReference>
<feature type="transmembrane region" description="Helical" evidence="1">
    <location>
        <begin position="30"/>
        <end position="50"/>
    </location>
</feature>
<dbReference type="InterPro" id="IPR016140">
    <property type="entry name" value="Bifunc_inhib/LTP/seed_store"/>
</dbReference>
<feature type="domain" description="Bifunctional inhibitor/plant lipid transfer protein/seed storage helical" evidence="2">
    <location>
        <begin position="60"/>
        <end position="131"/>
    </location>
</feature>
<dbReference type="Pfam" id="PF14368">
    <property type="entry name" value="LTP_2"/>
    <property type="match status" value="1"/>
</dbReference>
<proteinExistence type="predicted"/>
<dbReference type="InterPro" id="IPR039265">
    <property type="entry name" value="DIR1-like"/>
</dbReference>